<dbReference type="InterPro" id="IPR025963">
    <property type="entry name" value="FLgD_Tudor"/>
</dbReference>
<dbReference type="InterPro" id="IPR005648">
    <property type="entry name" value="FlgD"/>
</dbReference>
<comment type="similarity">
    <text evidence="1 5">Belongs to the FlgD family.</text>
</comment>
<proteinExistence type="inferred from homology"/>
<comment type="caution">
    <text evidence="9">The sequence shown here is derived from an EMBL/GenBank/DDBJ whole genome shotgun (WGS) entry which is preliminary data.</text>
</comment>
<evidence type="ECO:0000259" key="7">
    <source>
        <dbReference type="Pfam" id="PF13860"/>
    </source>
</evidence>
<name>A0A437RAR8_9BURK</name>
<keyword evidence="9" id="KW-0969">Cilium</keyword>
<dbReference type="Gene3D" id="2.60.40.4070">
    <property type="match status" value="1"/>
</dbReference>
<evidence type="ECO:0000259" key="8">
    <source>
        <dbReference type="Pfam" id="PF13861"/>
    </source>
</evidence>
<dbReference type="Proteomes" id="UP000285575">
    <property type="component" value="Unassembled WGS sequence"/>
</dbReference>
<evidence type="ECO:0000313" key="10">
    <source>
        <dbReference type="Proteomes" id="UP000285575"/>
    </source>
</evidence>
<keyword evidence="9" id="KW-0282">Flagellum</keyword>
<dbReference type="OrthoDB" id="9785233at2"/>
<gene>
    <name evidence="9" type="ORF">EOE66_19775</name>
</gene>
<keyword evidence="10" id="KW-1185">Reference proteome</keyword>
<organism evidence="9 10">
    <name type="scientific">Rubrivivax rivuli</name>
    <dbReference type="NCBI Taxonomy" id="1862385"/>
    <lineage>
        <taxon>Bacteria</taxon>
        <taxon>Pseudomonadati</taxon>
        <taxon>Pseudomonadota</taxon>
        <taxon>Betaproteobacteria</taxon>
        <taxon>Burkholderiales</taxon>
        <taxon>Sphaerotilaceae</taxon>
        <taxon>Rubrivivax</taxon>
    </lineage>
</organism>
<keyword evidence="9" id="KW-0966">Cell projection</keyword>
<dbReference type="AlphaFoldDB" id="A0A437RAR8"/>
<evidence type="ECO:0000313" key="9">
    <source>
        <dbReference type="EMBL" id="RVU43896.1"/>
    </source>
</evidence>
<dbReference type="InterPro" id="IPR025965">
    <property type="entry name" value="FlgD/Vpr_Ig-like"/>
</dbReference>
<feature type="region of interest" description="Disordered" evidence="6">
    <location>
        <begin position="1"/>
        <end position="37"/>
    </location>
</feature>
<dbReference type="Gene3D" id="2.30.30.910">
    <property type="match status" value="1"/>
</dbReference>
<comment type="function">
    <text evidence="4 5">Required for flagellar hook formation. May act as a scaffolding protein.</text>
</comment>
<evidence type="ECO:0000256" key="4">
    <source>
        <dbReference type="ARBA" id="ARBA00024746"/>
    </source>
</evidence>
<keyword evidence="3 5" id="KW-1005">Bacterial flagellum biogenesis</keyword>
<reference evidence="9 10" key="1">
    <citation type="submission" date="2019-01" db="EMBL/GenBank/DDBJ databases">
        <authorList>
            <person name="Chen W.-M."/>
        </authorList>
    </citation>
    <scope>NUCLEOTIDE SEQUENCE [LARGE SCALE GENOMIC DNA]</scope>
    <source>
        <strain evidence="9 10">KYPY4</strain>
    </source>
</reference>
<feature type="domain" description="FlgD Tudor-like" evidence="8">
    <location>
        <begin position="142"/>
        <end position="271"/>
    </location>
</feature>
<evidence type="ECO:0000256" key="6">
    <source>
        <dbReference type="SAM" id="MobiDB-lite"/>
    </source>
</evidence>
<sequence>MGLSGWRRGPAQTPKHGRRVSTTGARRPCPLVQSPNPGVLVMLKPEPALHRTEAPMSSVDKTKGSTAATFESLNRRQPVAGSVSEDAQRFMRLLSVQMQNQDPLNPLDNAQVTSQVAQINTVTGINQLNQSIQALTASQLRSEAFTASSMIGKSVVMQTNELSVKNGKASGTFSLEGRASNVIVEVLDKNSRVVDSFSLGTKDKGMHDFNWRTSRKPTEGEFRFRVVATANKKDVPATTLTRANVAAVSFAKSAGGLLMLDNGMDLPMSAVWRF</sequence>
<evidence type="ECO:0000256" key="3">
    <source>
        <dbReference type="ARBA" id="ARBA00022795"/>
    </source>
</evidence>
<dbReference type="EMBL" id="SACR01000006">
    <property type="protein sequence ID" value="RVU43896.1"/>
    <property type="molecule type" value="Genomic_DNA"/>
</dbReference>
<feature type="domain" description="FlgD/Vpr Ig-like" evidence="7">
    <location>
        <begin position="160"/>
        <end position="230"/>
    </location>
</feature>
<accession>A0A437RAR8</accession>
<evidence type="ECO:0000256" key="5">
    <source>
        <dbReference type="RuleBase" id="RU362076"/>
    </source>
</evidence>
<dbReference type="Pfam" id="PF13861">
    <property type="entry name" value="FLgD_tudor"/>
    <property type="match status" value="1"/>
</dbReference>
<dbReference type="GO" id="GO:0044781">
    <property type="term" value="P:bacterial-type flagellum organization"/>
    <property type="evidence" value="ECO:0007669"/>
    <property type="project" value="UniProtKB-UniRule"/>
</dbReference>
<evidence type="ECO:0000256" key="2">
    <source>
        <dbReference type="ARBA" id="ARBA00016013"/>
    </source>
</evidence>
<dbReference type="Pfam" id="PF13860">
    <property type="entry name" value="FlgD_ig"/>
    <property type="match status" value="1"/>
</dbReference>
<dbReference type="Pfam" id="PF03963">
    <property type="entry name" value="FlgD"/>
    <property type="match status" value="1"/>
</dbReference>
<evidence type="ECO:0000256" key="1">
    <source>
        <dbReference type="ARBA" id="ARBA00010577"/>
    </source>
</evidence>
<protein>
    <recommendedName>
        <fullName evidence="2 5">Basal-body rod modification protein FlgD</fullName>
    </recommendedName>
</protein>